<dbReference type="PROSITE" id="PS51722">
    <property type="entry name" value="G_TR_2"/>
    <property type="match status" value="1"/>
</dbReference>
<comment type="caution">
    <text evidence="5">The sequence shown here is derived from an EMBL/GenBank/DDBJ whole genome shotgun (WGS) entry which is preliminary data.</text>
</comment>
<keyword evidence="3" id="KW-0820">tRNA-binding</keyword>
<dbReference type="EMBL" id="JAAXPE010000007">
    <property type="protein sequence ID" value="NKY85875.1"/>
    <property type="molecule type" value="Genomic_DNA"/>
</dbReference>
<keyword evidence="3" id="KW-0690">Ribosome biogenesis</keyword>
<dbReference type="Pfam" id="PF21018">
    <property type="entry name" value="BipA_C"/>
    <property type="match status" value="1"/>
</dbReference>
<keyword evidence="3" id="KW-0963">Cytoplasm</keyword>
<keyword evidence="2 3" id="KW-0342">GTP-binding</keyword>
<dbReference type="SUPFAM" id="SSF54980">
    <property type="entry name" value="EF-G C-terminal domain-like"/>
    <property type="match status" value="2"/>
</dbReference>
<keyword evidence="1 3" id="KW-0547">Nucleotide-binding</keyword>
<dbReference type="GO" id="GO:0000027">
    <property type="term" value="P:ribosomal large subunit assembly"/>
    <property type="evidence" value="ECO:0007669"/>
    <property type="project" value="UniProtKB-UniRule"/>
</dbReference>
<keyword evidence="6" id="KW-1185">Reference proteome</keyword>
<dbReference type="NCBIfam" id="TIGR01394">
    <property type="entry name" value="TypA_BipA"/>
    <property type="match status" value="1"/>
</dbReference>
<dbReference type="GO" id="GO:0003924">
    <property type="term" value="F:GTPase activity"/>
    <property type="evidence" value="ECO:0007669"/>
    <property type="project" value="UniProtKB-UniRule"/>
</dbReference>
<dbReference type="Proteomes" id="UP000523447">
    <property type="component" value="Unassembled WGS sequence"/>
</dbReference>
<keyword evidence="3" id="KW-0378">Hydrolase</keyword>
<evidence type="ECO:0000256" key="3">
    <source>
        <dbReference type="HAMAP-Rule" id="MF_00849"/>
    </source>
</evidence>
<dbReference type="InterPro" id="IPR004161">
    <property type="entry name" value="EFTu-like_2"/>
</dbReference>
<comment type="catalytic activity">
    <reaction evidence="3">
        <text>GTP + H2O = GDP + phosphate + H(+)</text>
        <dbReference type="Rhea" id="RHEA:19669"/>
        <dbReference type="ChEBI" id="CHEBI:15377"/>
        <dbReference type="ChEBI" id="CHEBI:15378"/>
        <dbReference type="ChEBI" id="CHEBI:37565"/>
        <dbReference type="ChEBI" id="CHEBI:43474"/>
        <dbReference type="ChEBI" id="CHEBI:58189"/>
    </reaction>
</comment>
<dbReference type="HAMAP" id="MF_00849">
    <property type="entry name" value="BipA"/>
    <property type="match status" value="1"/>
</dbReference>
<dbReference type="AlphaFoldDB" id="A0A7X6LWG1"/>
<proteinExistence type="inferred from homology"/>
<dbReference type="InterPro" id="IPR005225">
    <property type="entry name" value="Small_GTP-bd"/>
</dbReference>
<comment type="similarity">
    <text evidence="3">Belongs to the TRAFAC class translation factor GTPase superfamily. Classic translation factor GTPase family. BipA subfamily.</text>
</comment>
<dbReference type="CDD" id="cd01891">
    <property type="entry name" value="TypA_BipA"/>
    <property type="match status" value="1"/>
</dbReference>
<evidence type="ECO:0000313" key="6">
    <source>
        <dbReference type="Proteomes" id="UP000523447"/>
    </source>
</evidence>
<dbReference type="Pfam" id="PF00679">
    <property type="entry name" value="EFG_C"/>
    <property type="match status" value="1"/>
</dbReference>
<dbReference type="Pfam" id="PF03144">
    <property type="entry name" value="GTP_EFTU_D2"/>
    <property type="match status" value="1"/>
</dbReference>
<feature type="binding site" evidence="3">
    <location>
        <begin position="16"/>
        <end position="21"/>
    </location>
    <ligand>
        <name>GTP</name>
        <dbReference type="ChEBI" id="CHEBI:37565"/>
    </ligand>
</feature>
<dbReference type="InterPro" id="IPR048876">
    <property type="entry name" value="BipA_C"/>
</dbReference>
<evidence type="ECO:0000313" key="5">
    <source>
        <dbReference type="EMBL" id="NKY85875.1"/>
    </source>
</evidence>
<dbReference type="RefSeq" id="WP_040721577.1">
    <property type="nucleotide sequence ID" value="NZ_CAWPHS010000067.1"/>
</dbReference>
<keyword evidence="3" id="KW-0694">RNA-binding</keyword>
<dbReference type="InterPro" id="IPR035647">
    <property type="entry name" value="EFG_III/V"/>
</dbReference>
<sequence length="633" mass="68318">MSSVEFRNVAIVAHVDHGKTTLVDAMLRQSGAFAERAEPVDRVMDSGDLEREKGITILAKNTAVHRHHADGSVTVINVIDTPGHADFGGEVERGLSMVDGVVLLVDASEGPLPQTRFVLRKALAASLPVILVVNKTDRPDARIEEVVEESHDLLLDLASDLDDEASEAAELALDLPVLYASGREGKASTKRPENGSAPDAENLDELFDVLLKYVPAPKGDASKPLQAHVTNLDASPFLGRIGLVRIHNGTLRKGQNVAWLSAEGTKTVKITELLQTVGVERKPGEEAVAGDIVAVAGIPEIMIGDTLADVDNPVALPRITVDEPAISVTIGTNTSPLVGRVQGHKLTARMVKARLDQELVGNVSLRVLDIGRPDAWEVQGRGELALAILVETMRREGFELTVGKPQVVTKTVDGKIHEPYEELTIDCPEEFLGAITQLLAARKGKMVQMSNHAAGWVRMEFIVPSRGLIGFRTDFLTETRGTGIANAVFNGYAPWAGEIRARHTGSLVSDRAGTVTPYAMIQLADRGQFFVEPGADTYEGHVVGINPRAEDLDINVTREKKLTNMRSATGDVLETLAKPLQLDLEGAMEFCAADECVEVTPEIVRVRKVILSATERGREASRRKARDRAAQGA</sequence>
<accession>A0A7X6LWG1</accession>
<dbReference type="FunFam" id="3.30.70.240:FF:000002">
    <property type="entry name" value="GTP-binding protein TypA"/>
    <property type="match status" value="1"/>
</dbReference>
<dbReference type="GO" id="GO:0005829">
    <property type="term" value="C:cytosol"/>
    <property type="evidence" value="ECO:0007669"/>
    <property type="project" value="TreeGrafter"/>
</dbReference>
<dbReference type="PRINTS" id="PR00315">
    <property type="entry name" value="ELONGATNFCT"/>
</dbReference>
<dbReference type="Gene3D" id="3.30.70.240">
    <property type="match status" value="1"/>
</dbReference>
<dbReference type="Gene3D" id="3.30.70.870">
    <property type="entry name" value="Elongation Factor G (Translational Gtpase), domain 3"/>
    <property type="match status" value="1"/>
</dbReference>
<reference evidence="5 6" key="1">
    <citation type="submission" date="2020-04" db="EMBL/GenBank/DDBJ databases">
        <title>MicrobeNet Type strains.</title>
        <authorList>
            <person name="Nicholson A.C."/>
        </authorList>
    </citation>
    <scope>NUCLEOTIDE SEQUENCE [LARGE SCALE GENOMIC DNA]</scope>
    <source>
        <strain evidence="5 6">DSM 44445</strain>
    </source>
</reference>
<feature type="domain" description="Tr-type G" evidence="4">
    <location>
        <begin position="4"/>
        <end position="218"/>
    </location>
</feature>
<dbReference type="FunFam" id="3.40.50.300:FF:000463">
    <property type="entry name" value="GTP-binding protein TypA"/>
    <property type="match status" value="1"/>
</dbReference>
<dbReference type="InterPro" id="IPR047042">
    <property type="entry name" value="BipA_II"/>
</dbReference>
<evidence type="ECO:0000256" key="1">
    <source>
        <dbReference type="ARBA" id="ARBA00022741"/>
    </source>
</evidence>
<dbReference type="SUPFAM" id="SSF52540">
    <property type="entry name" value="P-loop containing nucleoside triphosphate hydrolases"/>
    <property type="match status" value="1"/>
</dbReference>
<evidence type="ECO:0000256" key="2">
    <source>
        <dbReference type="ARBA" id="ARBA00023134"/>
    </source>
</evidence>
<comment type="subunit">
    <text evidence="3">Monomer.</text>
</comment>
<dbReference type="SMART" id="SM00838">
    <property type="entry name" value="EFG_C"/>
    <property type="match status" value="1"/>
</dbReference>
<dbReference type="FunFam" id="2.40.50.250:FF:000001">
    <property type="entry name" value="GTP-binding protein TypA"/>
    <property type="match status" value="1"/>
</dbReference>
<dbReference type="InterPro" id="IPR009000">
    <property type="entry name" value="Transl_B-barrel_sf"/>
</dbReference>
<organism evidence="5 6">
    <name type="scientific">Nocardia veterana</name>
    <dbReference type="NCBI Taxonomy" id="132249"/>
    <lineage>
        <taxon>Bacteria</taxon>
        <taxon>Bacillati</taxon>
        <taxon>Actinomycetota</taxon>
        <taxon>Actinomycetes</taxon>
        <taxon>Mycobacteriales</taxon>
        <taxon>Nocardiaceae</taxon>
        <taxon>Nocardia</taxon>
    </lineage>
</organism>
<dbReference type="Gene3D" id="3.40.50.300">
    <property type="entry name" value="P-loop containing nucleotide triphosphate hydrolases"/>
    <property type="match status" value="1"/>
</dbReference>
<dbReference type="InterPro" id="IPR000795">
    <property type="entry name" value="T_Tr_GTP-bd_dom"/>
</dbReference>
<dbReference type="EC" id="3.6.5.-" evidence="3"/>
<dbReference type="NCBIfam" id="TIGR00231">
    <property type="entry name" value="small_GTP"/>
    <property type="match status" value="1"/>
</dbReference>
<gene>
    <name evidence="5" type="primary">typA</name>
    <name evidence="3" type="synonym">bipA</name>
    <name evidence="5" type="ORF">HGA07_09590</name>
</gene>
<dbReference type="InterPro" id="IPR035651">
    <property type="entry name" value="BipA_V"/>
</dbReference>
<dbReference type="Gene3D" id="2.40.30.10">
    <property type="entry name" value="Translation factors"/>
    <property type="match status" value="1"/>
</dbReference>
<dbReference type="CDD" id="cd03691">
    <property type="entry name" value="BipA_TypA_II"/>
    <property type="match status" value="1"/>
</dbReference>
<evidence type="ECO:0000259" key="4">
    <source>
        <dbReference type="PROSITE" id="PS51722"/>
    </source>
</evidence>
<dbReference type="Pfam" id="PF00009">
    <property type="entry name" value="GTP_EFTU"/>
    <property type="match status" value="1"/>
</dbReference>
<dbReference type="GO" id="GO:1990904">
    <property type="term" value="C:ribonucleoprotein complex"/>
    <property type="evidence" value="ECO:0007669"/>
    <property type="project" value="TreeGrafter"/>
</dbReference>
<keyword evidence="3" id="KW-0699">rRNA-binding</keyword>
<dbReference type="PANTHER" id="PTHR42908">
    <property type="entry name" value="TRANSLATION ELONGATION FACTOR-RELATED"/>
    <property type="match status" value="1"/>
</dbReference>
<comment type="subcellular location">
    <subcellularLocation>
        <location evidence="3">Cytoplasm</location>
    </subcellularLocation>
    <text evidence="3">Binds to ribosomes.</text>
</comment>
<protein>
    <recommendedName>
        <fullName evidence="3">Large ribosomal subunit assembly factor BipA</fullName>
        <ecNumber evidence="3">3.6.5.-</ecNumber>
    </recommendedName>
    <alternativeName>
        <fullName evidence="3">GTP-binding protein BipA</fullName>
    </alternativeName>
</protein>
<dbReference type="FunFam" id="3.30.70.870:FF:000003">
    <property type="entry name" value="GTP-binding protein TypA"/>
    <property type="match status" value="1"/>
</dbReference>
<dbReference type="CDD" id="cd03710">
    <property type="entry name" value="BipA_TypA_C"/>
    <property type="match status" value="1"/>
</dbReference>
<dbReference type="InterPro" id="IPR006298">
    <property type="entry name" value="BipA"/>
</dbReference>
<dbReference type="InterPro" id="IPR042116">
    <property type="entry name" value="TypA/BipA_C"/>
</dbReference>
<dbReference type="InterPro" id="IPR047041">
    <property type="entry name" value="BipA_GTP-bd_dom"/>
</dbReference>
<dbReference type="SUPFAM" id="SSF50447">
    <property type="entry name" value="Translation proteins"/>
    <property type="match status" value="1"/>
</dbReference>
<dbReference type="PANTHER" id="PTHR42908:SF8">
    <property type="entry name" value="TR-TYPE G DOMAIN-CONTAINING PROTEIN"/>
    <property type="match status" value="1"/>
</dbReference>
<dbReference type="GO" id="GO:0043022">
    <property type="term" value="F:ribosome binding"/>
    <property type="evidence" value="ECO:0007669"/>
    <property type="project" value="UniProtKB-UniRule"/>
</dbReference>
<dbReference type="InterPro" id="IPR000640">
    <property type="entry name" value="EFG_V-like"/>
</dbReference>
<comment type="function">
    <text evidence="3">A 50S ribosomal subunit assembly protein with GTPase activity, required for 50S subunit assembly at low temperatures, may also play a role in translation. Binds GTP and analogs. Binds the 70S ribosome between the 30S and 50S subunits, in a similar position as ribosome-bound EF-G; it contacts a number of ribosomal proteins, both rRNAs and the A-site tRNA.</text>
</comment>
<dbReference type="InterPro" id="IPR027417">
    <property type="entry name" value="P-loop_NTPase"/>
</dbReference>
<dbReference type="Gene3D" id="2.40.50.250">
    <property type="entry name" value="bipa protein"/>
    <property type="match status" value="1"/>
</dbReference>
<dbReference type="GO" id="GO:0019843">
    <property type="term" value="F:rRNA binding"/>
    <property type="evidence" value="ECO:0007669"/>
    <property type="project" value="UniProtKB-KW"/>
</dbReference>
<feature type="binding site" evidence="3">
    <location>
        <begin position="134"/>
        <end position="137"/>
    </location>
    <ligand>
        <name>GTP</name>
        <dbReference type="ChEBI" id="CHEBI:37565"/>
    </ligand>
</feature>
<dbReference type="GO" id="GO:0005525">
    <property type="term" value="F:GTP binding"/>
    <property type="evidence" value="ECO:0007669"/>
    <property type="project" value="UniProtKB-UniRule"/>
</dbReference>
<name>A0A7X6LWG1_9NOCA</name>
<dbReference type="GO" id="GO:0000049">
    <property type="term" value="F:tRNA binding"/>
    <property type="evidence" value="ECO:0007669"/>
    <property type="project" value="UniProtKB-KW"/>
</dbReference>